<accession>A0A858Q7X1</accession>
<dbReference type="RefSeq" id="WP_169603155.1">
    <property type="nucleotide sequence ID" value="NZ_CP046565.1"/>
</dbReference>
<protein>
    <submittedName>
        <fullName evidence="1">Uncharacterized protein</fullName>
    </submittedName>
</protein>
<dbReference type="Proteomes" id="UP000503004">
    <property type="component" value="Chromosome"/>
</dbReference>
<organism evidence="1 2">
    <name type="scientific">Methylococcus geothermalis</name>
    <dbReference type="NCBI Taxonomy" id="2681310"/>
    <lineage>
        <taxon>Bacteria</taxon>
        <taxon>Pseudomonadati</taxon>
        <taxon>Pseudomonadota</taxon>
        <taxon>Gammaproteobacteria</taxon>
        <taxon>Methylococcales</taxon>
        <taxon>Methylococcaceae</taxon>
        <taxon>Methylococcus</taxon>
    </lineage>
</organism>
<gene>
    <name evidence="1" type="ORF">GNH96_07725</name>
</gene>
<name>A0A858Q7X1_9GAMM</name>
<proteinExistence type="predicted"/>
<sequence length="102" mass="11262">MPADFGLLAIQRDERKDSVCTQRLPNNGEPSGWHASALARRNITASRPWRFASVSSEPPNSVGFKRYASHPEREVIAANAAWPTAAPSKRSGWQAVLKCRAF</sequence>
<evidence type="ECO:0000313" key="2">
    <source>
        <dbReference type="Proteomes" id="UP000503004"/>
    </source>
</evidence>
<dbReference type="KEGG" id="metu:GNH96_07725"/>
<dbReference type="AlphaFoldDB" id="A0A858Q7X1"/>
<dbReference type="EMBL" id="CP046565">
    <property type="protein sequence ID" value="QJD29874.1"/>
    <property type="molecule type" value="Genomic_DNA"/>
</dbReference>
<reference evidence="2" key="1">
    <citation type="submission" date="2019-12" db="EMBL/GenBank/DDBJ databases">
        <authorList>
            <person name="Awala S.I."/>
            <person name="Rhee S.K."/>
        </authorList>
    </citation>
    <scope>NUCLEOTIDE SEQUENCE [LARGE SCALE GENOMIC DNA]</scope>
    <source>
        <strain evidence="2">IM1</strain>
    </source>
</reference>
<keyword evidence="2" id="KW-1185">Reference proteome</keyword>
<evidence type="ECO:0000313" key="1">
    <source>
        <dbReference type="EMBL" id="QJD29874.1"/>
    </source>
</evidence>